<feature type="transmembrane region" description="Helical" evidence="9">
    <location>
        <begin position="162"/>
        <end position="184"/>
    </location>
</feature>
<dbReference type="PATRIC" id="fig|1126833.4.peg.4794"/>
<proteinExistence type="predicted"/>
<evidence type="ECO:0000256" key="8">
    <source>
        <dbReference type="ARBA" id="ARBA00023012"/>
    </source>
</evidence>
<evidence type="ECO:0000256" key="3">
    <source>
        <dbReference type="ARBA" id="ARBA00022553"/>
    </source>
</evidence>
<evidence type="ECO:0000313" key="12">
    <source>
        <dbReference type="Proteomes" id="UP000032633"/>
    </source>
</evidence>
<dbReference type="InterPro" id="IPR036890">
    <property type="entry name" value="HATPase_C_sf"/>
</dbReference>
<evidence type="ECO:0000256" key="2">
    <source>
        <dbReference type="ARBA" id="ARBA00012438"/>
    </source>
</evidence>
<protein>
    <recommendedName>
        <fullName evidence="2">histidine kinase</fullName>
        <ecNumber evidence="2">2.7.13.3</ecNumber>
    </recommendedName>
</protein>
<dbReference type="KEGG" id="pbj:VN24_21830"/>
<keyword evidence="5" id="KW-0547">Nucleotide-binding</keyword>
<dbReference type="GO" id="GO:0000155">
    <property type="term" value="F:phosphorelay sensor kinase activity"/>
    <property type="evidence" value="ECO:0007669"/>
    <property type="project" value="TreeGrafter"/>
</dbReference>
<dbReference type="PANTHER" id="PTHR43547:SF10">
    <property type="entry name" value="SENSOR HISTIDINE KINASE DCUS"/>
    <property type="match status" value="1"/>
</dbReference>
<keyword evidence="9" id="KW-0812">Transmembrane</keyword>
<evidence type="ECO:0000259" key="10">
    <source>
        <dbReference type="PROSITE" id="PS50109"/>
    </source>
</evidence>
<comment type="catalytic activity">
    <reaction evidence="1">
        <text>ATP + protein L-histidine = ADP + protein N-phospho-L-histidine.</text>
        <dbReference type="EC" id="2.7.13.3"/>
    </reaction>
</comment>
<dbReference type="Proteomes" id="UP000032633">
    <property type="component" value="Chromosome"/>
</dbReference>
<evidence type="ECO:0000256" key="7">
    <source>
        <dbReference type="ARBA" id="ARBA00022840"/>
    </source>
</evidence>
<evidence type="ECO:0000256" key="6">
    <source>
        <dbReference type="ARBA" id="ARBA00022777"/>
    </source>
</evidence>
<feature type="transmembrane region" description="Helical" evidence="9">
    <location>
        <begin position="12"/>
        <end position="29"/>
    </location>
</feature>
<keyword evidence="8" id="KW-0902">Two-component regulatory system</keyword>
<dbReference type="AlphaFoldDB" id="A0A0D5NN87"/>
<dbReference type="GO" id="GO:0005524">
    <property type="term" value="F:ATP binding"/>
    <property type="evidence" value="ECO:0007669"/>
    <property type="project" value="UniProtKB-KW"/>
</dbReference>
<reference evidence="11 12" key="1">
    <citation type="journal article" date="2015" name="J. Biotechnol.">
        <title>Complete genome sequence of Paenibacillus beijingensis 7188(T) (=DSM 24997(T)), a novel rhizobacterium from jujube garden soil.</title>
        <authorList>
            <person name="Kwak Y."/>
            <person name="Shin J.H."/>
        </authorList>
    </citation>
    <scope>NUCLEOTIDE SEQUENCE [LARGE SCALE GENOMIC DNA]</scope>
    <source>
        <strain evidence="11 12">DSM 24997</strain>
    </source>
</reference>
<dbReference type="InterPro" id="IPR005467">
    <property type="entry name" value="His_kinase_dom"/>
</dbReference>
<evidence type="ECO:0000256" key="9">
    <source>
        <dbReference type="SAM" id="Phobius"/>
    </source>
</evidence>
<evidence type="ECO:0000313" key="11">
    <source>
        <dbReference type="EMBL" id="AJY76726.1"/>
    </source>
</evidence>
<dbReference type="STRING" id="1126833.VN24_21830"/>
<reference evidence="12" key="2">
    <citation type="submission" date="2015-03" db="EMBL/GenBank/DDBJ databases">
        <title>Genome sequence of Paenibacillus beijingensis strain DSM 24997T.</title>
        <authorList>
            <person name="Kwak Y."/>
            <person name="Shin J.-H."/>
        </authorList>
    </citation>
    <scope>NUCLEOTIDE SEQUENCE [LARGE SCALE GENOMIC DNA]</scope>
    <source>
        <strain evidence="12">DSM 24997</strain>
    </source>
</reference>
<keyword evidence="9" id="KW-1133">Transmembrane helix</keyword>
<keyword evidence="6" id="KW-0418">Kinase</keyword>
<feature type="transmembrane region" description="Helical" evidence="9">
    <location>
        <begin position="123"/>
        <end position="142"/>
    </location>
</feature>
<feature type="transmembrane region" description="Helical" evidence="9">
    <location>
        <begin position="41"/>
        <end position="57"/>
    </location>
</feature>
<evidence type="ECO:0000256" key="4">
    <source>
        <dbReference type="ARBA" id="ARBA00022679"/>
    </source>
</evidence>
<dbReference type="PROSITE" id="PS50109">
    <property type="entry name" value="HIS_KIN"/>
    <property type="match status" value="1"/>
</dbReference>
<name>A0A0D5NN87_9BACL</name>
<gene>
    <name evidence="11" type="ORF">VN24_21830</name>
</gene>
<dbReference type="HOGENOM" id="CLU_052005_1_0_9"/>
<dbReference type="PANTHER" id="PTHR43547">
    <property type="entry name" value="TWO-COMPONENT HISTIDINE KINASE"/>
    <property type="match status" value="1"/>
</dbReference>
<dbReference type="SUPFAM" id="SSF55874">
    <property type="entry name" value="ATPase domain of HSP90 chaperone/DNA topoisomerase II/histidine kinase"/>
    <property type="match status" value="1"/>
</dbReference>
<dbReference type="Gene3D" id="3.30.565.10">
    <property type="entry name" value="Histidine kinase-like ATPase, C-terminal domain"/>
    <property type="match status" value="1"/>
</dbReference>
<keyword evidence="9" id="KW-0472">Membrane</keyword>
<keyword evidence="12" id="KW-1185">Reference proteome</keyword>
<dbReference type="EMBL" id="CP011058">
    <property type="protein sequence ID" value="AJY76726.1"/>
    <property type="molecule type" value="Genomic_DNA"/>
</dbReference>
<feature type="transmembrane region" description="Helical" evidence="9">
    <location>
        <begin position="64"/>
        <end position="84"/>
    </location>
</feature>
<feature type="domain" description="Histidine kinase" evidence="10">
    <location>
        <begin position="263"/>
        <end position="431"/>
    </location>
</feature>
<dbReference type="InterPro" id="IPR004358">
    <property type="entry name" value="Sig_transdc_His_kin-like_C"/>
</dbReference>
<keyword evidence="4" id="KW-0808">Transferase</keyword>
<evidence type="ECO:0000256" key="1">
    <source>
        <dbReference type="ARBA" id="ARBA00000085"/>
    </source>
</evidence>
<organism evidence="11 12">
    <name type="scientific">Paenibacillus beijingensis</name>
    <dbReference type="NCBI Taxonomy" id="1126833"/>
    <lineage>
        <taxon>Bacteria</taxon>
        <taxon>Bacillati</taxon>
        <taxon>Bacillota</taxon>
        <taxon>Bacilli</taxon>
        <taxon>Bacillales</taxon>
        <taxon>Paenibacillaceae</taxon>
        <taxon>Paenibacillus</taxon>
    </lineage>
</organism>
<dbReference type="Pfam" id="PF02518">
    <property type="entry name" value="HATPase_c"/>
    <property type="match status" value="1"/>
</dbReference>
<dbReference type="InterPro" id="IPR003594">
    <property type="entry name" value="HATPase_dom"/>
</dbReference>
<keyword evidence="3" id="KW-0597">Phosphoprotein</keyword>
<dbReference type="EC" id="2.7.13.3" evidence="2"/>
<dbReference type="PRINTS" id="PR00344">
    <property type="entry name" value="BCTRLSENSOR"/>
</dbReference>
<evidence type="ECO:0000256" key="5">
    <source>
        <dbReference type="ARBA" id="ARBA00022741"/>
    </source>
</evidence>
<keyword evidence="7" id="KW-0067">ATP-binding</keyword>
<feature type="transmembrane region" description="Helical" evidence="9">
    <location>
        <begin position="96"/>
        <end position="116"/>
    </location>
</feature>
<dbReference type="CDD" id="cd00075">
    <property type="entry name" value="HATPase"/>
    <property type="match status" value="1"/>
</dbReference>
<sequence>MIRSGDAVQRLHKYKFIQILIVGLCTAVAGEVKITPFGAELFRIGLGAPVFLLFLLYRRSLNVVVTGIVTGAAVILYRMLLLWLNQPEAFSLLDGFRIHAAGGLYYVVYGSLFFFIKNRLNDYQPLVLGFVVAAIDCLANIAELSGRAFIYQAGYSHRSAGIMIALVAIVRSFFIIGLFSSISISRMRTIQAEQEKRMEQMLQIFAGLYGEAFYLRKSMDTIERVTANSYELYEQLKSDQLNGYGQTALRITQQFHEVKKDSQRILAGLLKLFDTEVVTEMSLKEIIHYVVKANSEYGNMLNKDVSIFKDIDVNYETSSYIPLLTVLNNLVANAIEAIKIKGFVSLKVYEKDDLTFFIVTDNGRGIAEQDAELVFEPGFTTKFNDKGIASTGIGLSHVKDIVRSFEGSIQLTTQKSGINSTEFTVSLPTNKIRKRG</sequence>
<accession>A0A0D5NN87</accession>
<dbReference type="SMART" id="SM00387">
    <property type="entry name" value="HATPase_c"/>
    <property type="match status" value="1"/>
</dbReference>